<dbReference type="Proteomes" id="UP000011668">
    <property type="component" value="Unassembled WGS sequence"/>
</dbReference>
<accession>L8WX18</accession>
<dbReference type="EMBL" id="AFRT01001084">
    <property type="protein sequence ID" value="ELU41303.1"/>
    <property type="molecule type" value="Genomic_DNA"/>
</dbReference>
<sequence length="39" mass="4242">MPPSTNIIPYCIAPFSSPLLGPYVTHMLGPARSACWHSQ</sequence>
<dbReference type="HOGENOM" id="CLU_3320306_0_0_1"/>
<evidence type="ECO:0000313" key="1">
    <source>
        <dbReference type="EMBL" id="ELU41303.1"/>
    </source>
</evidence>
<name>L8WX18_THACA</name>
<proteinExistence type="predicted"/>
<keyword evidence="2" id="KW-1185">Reference proteome</keyword>
<gene>
    <name evidence="1" type="ORF">AG1IA_04668</name>
</gene>
<protein>
    <submittedName>
        <fullName evidence="1">Uncharacterized protein</fullName>
    </submittedName>
</protein>
<comment type="caution">
    <text evidence="1">The sequence shown here is derived from an EMBL/GenBank/DDBJ whole genome shotgun (WGS) entry which is preliminary data.</text>
</comment>
<dbReference type="AlphaFoldDB" id="L8WX18"/>
<reference evidence="1 2" key="1">
    <citation type="journal article" date="2013" name="Nat. Commun.">
        <title>The evolution and pathogenic mechanisms of the rice sheath blight pathogen.</title>
        <authorList>
            <person name="Zheng A."/>
            <person name="Lin R."/>
            <person name="Xu L."/>
            <person name="Qin P."/>
            <person name="Tang C."/>
            <person name="Ai P."/>
            <person name="Zhang D."/>
            <person name="Liu Y."/>
            <person name="Sun Z."/>
            <person name="Feng H."/>
            <person name="Wang Y."/>
            <person name="Chen Y."/>
            <person name="Liang X."/>
            <person name="Fu R."/>
            <person name="Li Q."/>
            <person name="Zhang J."/>
            <person name="Yu X."/>
            <person name="Xie Z."/>
            <person name="Ding L."/>
            <person name="Guan P."/>
            <person name="Tang J."/>
            <person name="Liang Y."/>
            <person name="Wang S."/>
            <person name="Deng Q."/>
            <person name="Li S."/>
            <person name="Zhu J."/>
            <person name="Wang L."/>
            <person name="Liu H."/>
            <person name="Li P."/>
        </authorList>
    </citation>
    <scope>NUCLEOTIDE SEQUENCE [LARGE SCALE GENOMIC DNA]</scope>
    <source>
        <strain evidence="2">AG-1 IA</strain>
    </source>
</reference>
<organism evidence="1 2">
    <name type="scientific">Thanatephorus cucumeris (strain AG1-IA)</name>
    <name type="common">Rice sheath blight fungus</name>
    <name type="synonym">Rhizoctonia solani</name>
    <dbReference type="NCBI Taxonomy" id="983506"/>
    <lineage>
        <taxon>Eukaryota</taxon>
        <taxon>Fungi</taxon>
        <taxon>Dikarya</taxon>
        <taxon>Basidiomycota</taxon>
        <taxon>Agaricomycotina</taxon>
        <taxon>Agaricomycetes</taxon>
        <taxon>Cantharellales</taxon>
        <taxon>Ceratobasidiaceae</taxon>
        <taxon>Rhizoctonia</taxon>
        <taxon>Rhizoctonia solani AG-1</taxon>
    </lineage>
</organism>
<evidence type="ECO:0000313" key="2">
    <source>
        <dbReference type="Proteomes" id="UP000011668"/>
    </source>
</evidence>